<proteinExistence type="inferred from homology"/>
<dbReference type="InterPro" id="IPR006311">
    <property type="entry name" value="TAT_signal"/>
</dbReference>
<dbReference type="STRING" id="280332.CQ12_08290"/>
<dbReference type="InterPro" id="IPR023765">
    <property type="entry name" value="SBP_5_CS"/>
</dbReference>
<gene>
    <name evidence="6" type="ORF">CQ12_08290</name>
</gene>
<dbReference type="AlphaFoldDB" id="A0A0R3LMI5"/>
<evidence type="ECO:0000259" key="5">
    <source>
        <dbReference type="Pfam" id="PF00496"/>
    </source>
</evidence>
<keyword evidence="7" id="KW-1185">Reference proteome</keyword>
<sequence>MKADFTRRQFLGSTGMGLVALGYGARPVVAADETPAPKRGGVLTIGQDENPIGLDPHKTAAFSTGNIAEHIYTCLLRWDETSSHVEPDLATAWENPDPQTFVFHLRDGVKFHNGSVLTSEDVKFTFERLVDPATRSPWVSIFSVIKAIETPDPKTVVFRLASPFSPFPNYLATIKYSAIVNREDVRQRGDLVKGGAGTGPFMLEDFRPNSLIRMKRNPDYYEPGLPYLDGLDFRIIPDEASRMAALRAGSVQLTWLGRPDSATQMRDVPDIVAPDPKSYSRLMLLEFDQRKPPFNDVRVRRAFSLALNRELITKVVWRGFAGLTASLPPMQTPFAVPSGEVLGLPYMKEDVAAAKALMAEAGYASGFETVFAVSPANYGDVQIAQIMQQMVGRIGIRIKILQKEWSQLVADFQSTESPMSMAGLVWGPDPDTNISIRLDSNSTVNPGKTADPVLDELLAKARQSYDEAERTKLYRAVQQRVADMAYIITPCAAALRWEMWSKKLQGYRAVPSAQRVYLRQSWLQ</sequence>
<evidence type="ECO:0000313" key="6">
    <source>
        <dbReference type="EMBL" id="KRR08954.1"/>
    </source>
</evidence>
<dbReference type="PANTHER" id="PTHR30290">
    <property type="entry name" value="PERIPLASMIC BINDING COMPONENT OF ABC TRANSPORTER"/>
    <property type="match status" value="1"/>
</dbReference>
<dbReference type="SUPFAM" id="SSF53850">
    <property type="entry name" value="Periplasmic binding protein-like II"/>
    <property type="match status" value="1"/>
</dbReference>
<dbReference type="PIRSF" id="PIRSF002741">
    <property type="entry name" value="MppA"/>
    <property type="match status" value="1"/>
</dbReference>
<reference evidence="6 7" key="1">
    <citation type="submission" date="2014-03" db="EMBL/GenBank/DDBJ databases">
        <title>Bradyrhizobium valentinum sp. nov., isolated from effective nodules of Lupinus mariae-josephae, a lupine endemic of basic-lime soils in Eastern Spain.</title>
        <authorList>
            <person name="Duran D."/>
            <person name="Rey L."/>
            <person name="Navarro A."/>
            <person name="Busquets A."/>
            <person name="Imperial J."/>
            <person name="Ruiz-Argueso T."/>
        </authorList>
    </citation>
    <scope>NUCLEOTIDE SEQUENCE [LARGE SCALE GENOMIC DNA]</scope>
    <source>
        <strain evidence="6 7">PAC68</strain>
    </source>
</reference>
<dbReference type="InterPro" id="IPR000914">
    <property type="entry name" value="SBP_5_dom"/>
</dbReference>
<dbReference type="PROSITE" id="PS01040">
    <property type="entry name" value="SBP_BACTERIAL_5"/>
    <property type="match status" value="1"/>
</dbReference>
<dbReference type="PROSITE" id="PS51318">
    <property type="entry name" value="TAT"/>
    <property type="match status" value="1"/>
</dbReference>
<protein>
    <recommendedName>
        <fullName evidence="5">Solute-binding protein family 5 domain-containing protein</fullName>
    </recommendedName>
</protein>
<dbReference type="GO" id="GO:0043190">
    <property type="term" value="C:ATP-binding cassette (ABC) transporter complex"/>
    <property type="evidence" value="ECO:0007669"/>
    <property type="project" value="InterPro"/>
</dbReference>
<evidence type="ECO:0000256" key="2">
    <source>
        <dbReference type="ARBA" id="ARBA00005695"/>
    </source>
</evidence>
<dbReference type="InterPro" id="IPR039424">
    <property type="entry name" value="SBP_5"/>
</dbReference>
<evidence type="ECO:0000256" key="3">
    <source>
        <dbReference type="ARBA" id="ARBA00022448"/>
    </source>
</evidence>
<dbReference type="EMBL" id="LLXZ01000080">
    <property type="protein sequence ID" value="KRR08954.1"/>
    <property type="molecule type" value="Genomic_DNA"/>
</dbReference>
<dbReference type="GO" id="GO:0030288">
    <property type="term" value="C:outer membrane-bounded periplasmic space"/>
    <property type="evidence" value="ECO:0007669"/>
    <property type="project" value="UniProtKB-ARBA"/>
</dbReference>
<accession>A0A0R3LMI5</accession>
<dbReference type="GO" id="GO:0015833">
    <property type="term" value="P:peptide transport"/>
    <property type="evidence" value="ECO:0007669"/>
    <property type="project" value="TreeGrafter"/>
</dbReference>
<dbReference type="Gene3D" id="3.40.190.10">
    <property type="entry name" value="Periplasmic binding protein-like II"/>
    <property type="match status" value="1"/>
</dbReference>
<evidence type="ECO:0000256" key="1">
    <source>
        <dbReference type="ARBA" id="ARBA00004418"/>
    </source>
</evidence>
<name>A0A0R3LMI5_9BRAD</name>
<evidence type="ECO:0000256" key="4">
    <source>
        <dbReference type="ARBA" id="ARBA00022729"/>
    </source>
</evidence>
<dbReference type="GO" id="GO:1904680">
    <property type="term" value="F:peptide transmembrane transporter activity"/>
    <property type="evidence" value="ECO:0007669"/>
    <property type="project" value="TreeGrafter"/>
</dbReference>
<dbReference type="PANTHER" id="PTHR30290:SF9">
    <property type="entry name" value="OLIGOPEPTIDE-BINDING PROTEIN APPA"/>
    <property type="match status" value="1"/>
</dbReference>
<comment type="subcellular location">
    <subcellularLocation>
        <location evidence="1">Periplasm</location>
    </subcellularLocation>
</comment>
<feature type="domain" description="Solute-binding protein family 5" evidence="5">
    <location>
        <begin position="85"/>
        <end position="436"/>
    </location>
</feature>
<dbReference type="Gene3D" id="3.90.76.10">
    <property type="entry name" value="Dipeptide-binding Protein, Domain 1"/>
    <property type="match status" value="1"/>
</dbReference>
<dbReference type="Proteomes" id="UP000050863">
    <property type="component" value="Unassembled WGS sequence"/>
</dbReference>
<dbReference type="Pfam" id="PF00496">
    <property type="entry name" value="SBP_bac_5"/>
    <property type="match status" value="1"/>
</dbReference>
<dbReference type="InterPro" id="IPR030678">
    <property type="entry name" value="Peptide/Ni-bd"/>
</dbReference>
<dbReference type="CDD" id="cd00995">
    <property type="entry name" value="PBP2_NikA_DppA_OppA_like"/>
    <property type="match status" value="1"/>
</dbReference>
<comment type="similarity">
    <text evidence="2">Belongs to the bacterial solute-binding protein 5 family.</text>
</comment>
<keyword evidence="3" id="KW-0813">Transport</keyword>
<dbReference type="RefSeq" id="WP_057835693.1">
    <property type="nucleotide sequence ID" value="NZ_LLXZ01000080.1"/>
</dbReference>
<evidence type="ECO:0000313" key="7">
    <source>
        <dbReference type="Proteomes" id="UP000050863"/>
    </source>
</evidence>
<comment type="caution">
    <text evidence="6">The sequence shown here is derived from an EMBL/GenBank/DDBJ whole genome shotgun (WGS) entry which is preliminary data.</text>
</comment>
<keyword evidence="4" id="KW-0732">Signal</keyword>
<dbReference type="OrthoDB" id="9803988at2"/>
<organism evidence="6 7">
    <name type="scientific">Bradyrhizobium jicamae</name>
    <dbReference type="NCBI Taxonomy" id="280332"/>
    <lineage>
        <taxon>Bacteria</taxon>
        <taxon>Pseudomonadati</taxon>
        <taxon>Pseudomonadota</taxon>
        <taxon>Alphaproteobacteria</taxon>
        <taxon>Hyphomicrobiales</taxon>
        <taxon>Nitrobacteraceae</taxon>
        <taxon>Bradyrhizobium</taxon>
    </lineage>
</organism>
<dbReference type="Gene3D" id="3.10.105.10">
    <property type="entry name" value="Dipeptide-binding Protein, Domain 3"/>
    <property type="match status" value="1"/>
</dbReference>